<dbReference type="SUPFAM" id="SSF54495">
    <property type="entry name" value="UBC-like"/>
    <property type="match status" value="1"/>
</dbReference>
<dbReference type="PANTHER" id="PTHR24068">
    <property type="entry name" value="UBIQUITIN-CONJUGATING ENZYME E2"/>
    <property type="match status" value="1"/>
</dbReference>
<reference evidence="2 3" key="1">
    <citation type="journal article" date="2020" name="IScience">
        <title>Genome Sequencing of the Endangered Kingdonia uniflora (Circaeasteraceae, Ranunculales) Reveals Potential Mechanisms of Evolutionary Specialization.</title>
        <authorList>
            <person name="Sun Y."/>
            <person name="Deng T."/>
            <person name="Zhang A."/>
            <person name="Moore M.J."/>
            <person name="Landis J.B."/>
            <person name="Lin N."/>
            <person name="Zhang H."/>
            <person name="Zhang X."/>
            <person name="Huang J."/>
            <person name="Zhang X."/>
            <person name="Sun H."/>
            <person name="Wang H."/>
        </authorList>
    </citation>
    <scope>NUCLEOTIDE SEQUENCE [LARGE SCALE GENOMIC DNA]</scope>
    <source>
        <strain evidence="2">TB1705</strain>
        <tissue evidence="2">Leaf</tissue>
    </source>
</reference>
<protein>
    <recommendedName>
        <fullName evidence="1">UBC core domain-containing protein</fullName>
    </recommendedName>
</protein>
<keyword evidence="3" id="KW-1185">Reference proteome</keyword>
<feature type="non-terminal residue" evidence="2">
    <location>
        <position position="1"/>
    </location>
</feature>
<dbReference type="PROSITE" id="PS50127">
    <property type="entry name" value="UBC_2"/>
    <property type="match status" value="1"/>
</dbReference>
<gene>
    <name evidence="2" type="ORF">GIB67_014081</name>
</gene>
<dbReference type="InterPro" id="IPR000608">
    <property type="entry name" value="UBC"/>
</dbReference>
<evidence type="ECO:0000259" key="1">
    <source>
        <dbReference type="PROSITE" id="PS50127"/>
    </source>
</evidence>
<dbReference type="EMBL" id="JACGCM010002815">
    <property type="protein sequence ID" value="KAF6135032.1"/>
    <property type="molecule type" value="Genomic_DNA"/>
</dbReference>
<accession>A0A7J7KXK5</accession>
<organism evidence="2 3">
    <name type="scientific">Kingdonia uniflora</name>
    <dbReference type="NCBI Taxonomy" id="39325"/>
    <lineage>
        <taxon>Eukaryota</taxon>
        <taxon>Viridiplantae</taxon>
        <taxon>Streptophyta</taxon>
        <taxon>Embryophyta</taxon>
        <taxon>Tracheophyta</taxon>
        <taxon>Spermatophyta</taxon>
        <taxon>Magnoliopsida</taxon>
        <taxon>Ranunculales</taxon>
        <taxon>Circaeasteraceae</taxon>
        <taxon>Kingdonia</taxon>
    </lineage>
</organism>
<evidence type="ECO:0000313" key="2">
    <source>
        <dbReference type="EMBL" id="KAF6135032.1"/>
    </source>
</evidence>
<sequence>ITLNLNYLYYQQQATDGFKEDSQGAQGSAEGSTYLMQCWRRVLVTIYFPPDYPFKPLKVLFRTKTFYPNINSNGSICLDILKEQWKYRSSSEDHVSHENLTRPVRTLWTVL</sequence>
<dbReference type="Gene3D" id="3.10.110.10">
    <property type="entry name" value="Ubiquitin Conjugating Enzyme"/>
    <property type="match status" value="1"/>
</dbReference>
<dbReference type="InterPro" id="IPR016135">
    <property type="entry name" value="UBQ-conjugating_enzyme/RWD"/>
</dbReference>
<name>A0A7J7KXK5_9MAGN</name>
<dbReference type="Proteomes" id="UP000541444">
    <property type="component" value="Unassembled WGS sequence"/>
</dbReference>
<comment type="caution">
    <text evidence="2">The sequence shown here is derived from an EMBL/GenBank/DDBJ whole genome shotgun (WGS) entry which is preliminary data.</text>
</comment>
<dbReference type="AlphaFoldDB" id="A0A7J7KXK5"/>
<evidence type="ECO:0000313" key="3">
    <source>
        <dbReference type="Proteomes" id="UP000541444"/>
    </source>
</evidence>
<proteinExistence type="predicted"/>
<dbReference type="Pfam" id="PF00179">
    <property type="entry name" value="UQ_con"/>
    <property type="match status" value="1"/>
</dbReference>
<feature type="domain" description="UBC core" evidence="1">
    <location>
        <begin position="1"/>
        <end position="111"/>
    </location>
</feature>